<dbReference type="EMBL" id="QASA01000001">
    <property type="protein sequence ID" value="RDC64123.1"/>
    <property type="molecule type" value="Genomic_DNA"/>
</dbReference>
<comment type="caution">
    <text evidence="1">The sequence shown here is derived from an EMBL/GenBank/DDBJ whole genome shotgun (WGS) entry which is preliminary data.</text>
</comment>
<accession>A0A369QGS0</accession>
<dbReference type="OrthoDB" id="9797252at2"/>
<gene>
    <name evidence="1" type="ORF">AHMF7616_02733</name>
</gene>
<dbReference type="InterPro" id="IPR029063">
    <property type="entry name" value="SAM-dependent_MTases_sf"/>
</dbReference>
<dbReference type="RefSeq" id="WP_115373325.1">
    <property type="nucleotide sequence ID" value="NZ_QASA01000001.1"/>
</dbReference>
<dbReference type="AlphaFoldDB" id="A0A369QGS0"/>
<evidence type="ECO:0000313" key="1">
    <source>
        <dbReference type="EMBL" id="RDC64123.1"/>
    </source>
</evidence>
<dbReference type="Gene3D" id="3.40.50.150">
    <property type="entry name" value="Vaccinia Virus protein VP39"/>
    <property type="match status" value="1"/>
</dbReference>
<organism evidence="1 2">
    <name type="scientific">Adhaeribacter pallidiroseus</name>
    <dbReference type="NCBI Taxonomy" id="2072847"/>
    <lineage>
        <taxon>Bacteria</taxon>
        <taxon>Pseudomonadati</taxon>
        <taxon>Bacteroidota</taxon>
        <taxon>Cytophagia</taxon>
        <taxon>Cytophagales</taxon>
        <taxon>Hymenobacteraceae</taxon>
        <taxon>Adhaeribacter</taxon>
    </lineage>
</organism>
<proteinExistence type="predicted"/>
<evidence type="ECO:0008006" key="3">
    <source>
        <dbReference type="Google" id="ProtNLM"/>
    </source>
</evidence>
<keyword evidence="2" id="KW-1185">Reference proteome</keyword>
<sequence>MNQNPDFERFQNLSFEDFKTLAKDNSLSQYQKIGFLNIYREGKEKNIFQDIILKLALENEAKEDKILLDIGPGCSELPLMILDLCKDLSIKPILVDSKEMLDQLPSEGVVKYEGYFPNDVPTLISDYQNKVDYIVGYSILHYVFYNTCIFKFLDVAVSLLKPGGKLLMGDIPNISKRKRFYSTETGIAYHQKFMNTDSLPGVNHLIPEPTHIDDGVLLGIVQRYRNFGFDACLLPQPSTLPMFNRREDLLIQKY</sequence>
<dbReference type="SUPFAM" id="SSF53335">
    <property type="entry name" value="S-adenosyl-L-methionine-dependent methyltransferases"/>
    <property type="match status" value="1"/>
</dbReference>
<reference evidence="1 2" key="1">
    <citation type="submission" date="2018-04" db="EMBL/GenBank/DDBJ databases">
        <title>Adhaeribacter sp. HMF7616 genome sequencing and assembly.</title>
        <authorList>
            <person name="Kang H."/>
            <person name="Kang J."/>
            <person name="Cha I."/>
            <person name="Kim H."/>
            <person name="Joh K."/>
        </authorList>
    </citation>
    <scope>NUCLEOTIDE SEQUENCE [LARGE SCALE GENOMIC DNA]</scope>
    <source>
        <strain evidence="1 2">HMF7616</strain>
    </source>
</reference>
<name>A0A369QGS0_9BACT</name>
<protein>
    <recommendedName>
        <fullName evidence="3">Methyltransferase domain-containing protein</fullName>
    </recommendedName>
</protein>
<dbReference type="Proteomes" id="UP000253919">
    <property type="component" value="Unassembled WGS sequence"/>
</dbReference>
<evidence type="ECO:0000313" key="2">
    <source>
        <dbReference type="Proteomes" id="UP000253919"/>
    </source>
</evidence>